<keyword evidence="2" id="KW-1185">Reference proteome</keyword>
<gene>
    <name evidence="1" type="ORF">FJR39_16650</name>
</gene>
<protein>
    <submittedName>
        <fullName evidence="1">Uncharacterized protein</fullName>
    </submittedName>
</protein>
<dbReference type="EMBL" id="VILF01000004">
    <property type="protein sequence ID" value="MTJ44710.1"/>
    <property type="molecule type" value="Genomic_DNA"/>
</dbReference>
<reference evidence="2" key="1">
    <citation type="journal article" date="2020" name="Toxins">
        <title>Phylogenomic Analysis of Secondary Metabolism in the Toxic Cyanobacterial Genera Anabaena, Dolichospermum and Aphanizomenon.</title>
        <authorList>
            <person name="Oesterholm J."/>
            <person name="Popin R.V."/>
            <person name="Fewer D.P."/>
            <person name="Sivonen K."/>
        </authorList>
    </citation>
    <scope>NUCLEOTIDE SEQUENCE [LARGE SCALE GENOMIC DNA]</scope>
    <source>
        <strain evidence="2">UHCC 0037</strain>
    </source>
</reference>
<name>A0ACC7S8C4_DOLFA</name>
<organism evidence="1 2">
    <name type="scientific">Dolichospermum flos-aquae UHCC 0037</name>
    <dbReference type="NCBI Taxonomy" id="2590026"/>
    <lineage>
        <taxon>Bacteria</taxon>
        <taxon>Bacillati</taxon>
        <taxon>Cyanobacteriota</taxon>
        <taxon>Cyanophyceae</taxon>
        <taxon>Nostocales</taxon>
        <taxon>Aphanizomenonaceae</taxon>
        <taxon>Dolichospermum</taxon>
    </lineage>
</organism>
<accession>A0ACC7S8C4</accession>
<comment type="caution">
    <text evidence="1">The sequence shown here is derived from an EMBL/GenBank/DDBJ whole genome shotgun (WGS) entry which is preliminary data.</text>
</comment>
<evidence type="ECO:0000313" key="2">
    <source>
        <dbReference type="Proteomes" id="UP001517388"/>
    </source>
</evidence>
<sequence length="673" mass="79856">MSYTLSTAPEHIIKNVETLKQIWKDSCEAIKNDLTGDYSRHLLLLLNDLHEEIDNNKEKFSNNSYGKKFFEIQIASYCSFKQNKKYDELDEIKKEWTKDINEELKFICEALSDNNVKFKFQLEDIPILIKRIEKKIISENSFELIIKKLYNNLLAENINYMQVKFLSETLILLFNNKGRVELYFMLEEQFEKFEYINTYPHNEYLYETLYDLQDTDDLCPEVWGSPLRNGQTIGEYIEEVRSYYEELSIQERLNFLINIYQQEPQIYKVIFNIINVNFSQPFKIGQQVQFYITPKDNQYDCQHIRYINETSTINKLYSDHFSALNDPTKFELRTKYCVAVDIQGVDNKFIAIKARQIAERTIAALSTRTRKIKEQPIKLSNDWVICNSQGDIEQYSNTRYYITKDISELAGTSQNNYREKLGRWISDENRCHPTVAKWLSSIDSYRQAIEAPESSQEILNSWFAVETFSKDSKILSKQSLKIDQDFLQETTLKEMINLWLGGDEIKIVQLLLVLSELKFDLYSQVAQVRNSLNNTSTFYSLRVSESIQENLQDYLSINNELYKILYNKDDCQKYLARKIINLKDDVYNIYRIRNMLVHYGNTKSKLLDYYAKRCREYCHSLLYAIVYKIFQTSSDDEIMPLEFYFREMVIDANIALEAVKEDKMDKFRDWVLS</sequence>
<evidence type="ECO:0000313" key="1">
    <source>
        <dbReference type="EMBL" id="MTJ44710.1"/>
    </source>
</evidence>
<proteinExistence type="predicted"/>
<dbReference type="Proteomes" id="UP001517388">
    <property type="component" value="Unassembled WGS sequence"/>
</dbReference>